<evidence type="ECO:0000313" key="2">
    <source>
        <dbReference type="EMBL" id="PAA61481.1"/>
    </source>
</evidence>
<dbReference type="InterPro" id="IPR008710">
    <property type="entry name" value="Nicastrin"/>
</dbReference>
<dbReference type="PANTHER" id="PTHR21092">
    <property type="entry name" value="NICASTRIN"/>
    <property type="match status" value="1"/>
</dbReference>
<dbReference type="AlphaFoldDB" id="A0A267EIZ8"/>
<evidence type="ECO:0000256" key="1">
    <source>
        <dbReference type="SAM" id="Phobius"/>
    </source>
</evidence>
<feature type="transmembrane region" description="Helical" evidence="1">
    <location>
        <begin position="637"/>
        <end position="659"/>
    </location>
</feature>
<keyword evidence="1" id="KW-0812">Transmembrane</keyword>
<keyword evidence="3" id="KW-1185">Reference proteome</keyword>
<reference evidence="2 3" key="1">
    <citation type="submission" date="2017-06" db="EMBL/GenBank/DDBJ databases">
        <title>A platform for efficient transgenesis in Macrostomum lignano, a flatworm model organism for stem cell research.</title>
        <authorList>
            <person name="Berezikov E."/>
        </authorList>
    </citation>
    <scope>NUCLEOTIDE SEQUENCE [LARGE SCALE GENOMIC DNA]</scope>
    <source>
        <strain evidence="2">DV1</strain>
        <tissue evidence="2">Whole organism</tissue>
    </source>
</reference>
<comment type="caution">
    <text evidence="2">The sequence shown here is derived from an EMBL/GenBank/DDBJ whole genome shotgun (WGS) entry which is preliminary data.</text>
</comment>
<feature type="non-terminal residue" evidence="2">
    <location>
        <position position="1"/>
    </location>
</feature>
<dbReference type="Proteomes" id="UP000215902">
    <property type="component" value="Unassembled WGS sequence"/>
</dbReference>
<evidence type="ECO:0008006" key="4">
    <source>
        <dbReference type="Google" id="ProtNLM"/>
    </source>
</evidence>
<name>A0A267EIZ8_9PLAT</name>
<accession>A0A267EIZ8</accession>
<dbReference type="GO" id="GO:0016485">
    <property type="term" value="P:protein processing"/>
    <property type="evidence" value="ECO:0007669"/>
    <property type="project" value="InterPro"/>
</dbReference>
<proteinExistence type="predicted"/>
<dbReference type="GO" id="GO:0005886">
    <property type="term" value="C:plasma membrane"/>
    <property type="evidence" value="ECO:0007669"/>
    <property type="project" value="TreeGrafter"/>
</dbReference>
<dbReference type="Pfam" id="PF05450">
    <property type="entry name" value="Nicastrin"/>
    <property type="match status" value="1"/>
</dbReference>
<dbReference type="EMBL" id="NIVC01002029">
    <property type="protein sequence ID" value="PAA61481.1"/>
    <property type="molecule type" value="Genomic_DNA"/>
</dbReference>
<dbReference type="PANTHER" id="PTHR21092:SF0">
    <property type="entry name" value="NICASTRIN"/>
    <property type="match status" value="1"/>
</dbReference>
<sequence>NSILKLLTQKRYRVKAENFIRTMHYLTYSLMLHLLWGQGQTLRHKRVYRSVGSHSLGYCVQMVTGSSRQPIGCQSRIGGNFGQLRWWLDEADQLNSAGDAATGAGRHLVAVVNDSEFQRQWRRNFADWGSVSGAIVLMQSEAEAEAGNQTAAAVRWSGGWNLPDELQVVAAQVPIPFPAVLITADTLEAAAGQSLPSLRRLARLHAGLHFGYSGLTNSRRCRRRQQARLTAALGRYLTGELQPGANLLCDSLAEESLAWTAAELPRAVSRGNRSVLLVVARLDQFSVFANWQVGGEQLHNSLAVAASLAGALAAWPEVTAPRQSAWAGRDVALLLLTGESYGHLASRHLADQLLGNGLLGGRGEPAAVKADHVHSIVELGPLSQAGGNLSSFKDNESPPAWSALSILRPATKRPGLLLTSFHGNQSAAFKSSLIEASQTLLRMSVGFLLSGQVGSSNISQPAELSAAAAARLAEAEDCLRLRVGRRCSAIFDGPDLQQGRQALARSLHRWRRGVGVAASLGPEGPIASAANSALKQLGHAVGTRLLLSSLLLRFTLRPRRPGQPDGCPKIPKDDSAPVRGYWVLLNGSRHCQFSSLASFWLGPDNPDNESLPDWSMSVTDSQPKLVLFVTASARVQWLTAAFGFVLGLLWTHLTAAAALHWQEMQQKESPSQEAAQLKK</sequence>
<gene>
    <name evidence="2" type="ORF">BOX15_Mlig023740g2</name>
</gene>
<organism evidence="2 3">
    <name type="scientific">Macrostomum lignano</name>
    <dbReference type="NCBI Taxonomy" id="282301"/>
    <lineage>
        <taxon>Eukaryota</taxon>
        <taxon>Metazoa</taxon>
        <taxon>Spiralia</taxon>
        <taxon>Lophotrochozoa</taxon>
        <taxon>Platyhelminthes</taxon>
        <taxon>Rhabditophora</taxon>
        <taxon>Macrostomorpha</taxon>
        <taxon>Macrostomida</taxon>
        <taxon>Macrostomidae</taxon>
        <taxon>Macrostomum</taxon>
    </lineage>
</organism>
<keyword evidence="1" id="KW-1133">Transmembrane helix</keyword>
<dbReference type="OrthoDB" id="755951at2759"/>
<protein>
    <recommendedName>
        <fullName evidence="4">Nicastrin</fullName>
    </recommendedName>
</protein>
<evidence type="ECO:0000313" key="3">
    <source>
        <dbReference type="Proteomes" id="UP000215902"/>
    </source>
</evidence>
<keyword evidence="1" id="KW-0472">Membrane</keyword>